<comment type="caution">
    <text evidence="1">The sequence shown here is derived from an EMBL/GenBank/DDBJ whole genome shotgun (WGS) entry which is preliminary data.</text>
</comment>
<name>A0AAN8MEP1_9TELE</name>
<organism evidence="1 2">
    <name type="scientific">Coregonus suidteri</name>
    <dbReference type="NCBI Taxonomy" id="861788"/>
    <lineage>
        <taxon>Eukaryota</taxon>
        <taxon>Metazoa</taxon>
        <taxon>Chordata</taxon>
        <taxon>Craniata</taxon>
        <taxon>Vertebrata</taxon>
        <taxon>Euteleostomi</taxon>
        <taxon>Actinopterygii</taxon>
        <taxon>Neopterygii</taxon>
        <taxon>Teleostei</taxon>
        <taxon>Protacanthopterygii</taxon>
        <taxon>Salmoniformes</taxon>
        <taxon>Salmonidae</taxon>
        <taxon>Coregoninae</taxon>
        <taxon>Coregonus</taxon>
    </lineage>
</organism>
<reference evidence="1 2" key="1">
    <citation type="submission" date="2021-04" db="EMBL/GenBank/DDBJ databases">
        <authorList>
            <person name="De Guttry C."/>
            <person name="Zahm M."/>
            <person name="Klopp C."/>
            <person name="Cabau C."/>
            <person name="Louis A."/>
            <person name="Berthelot C."/>
            <person name="Parey E."/>
            <person name="Roest Crollius H."/>
            <person name="Montfort J."/>
            <person name="Robinson-Rechavi M."/>
            <person name="Bucao C."/>
            <person name="Bouchez O."/>
            <person name="Gislard M."/>
            <person name="Lluch J."/>
            <person name="Milhes M."/>
            <person name="Lampietro C."/>
            <person name="Lopez Roques C."/>
            <person name="Donnadieu C."/>
            <person name="Braasch I."/>
            <person name="Desvignes T."/>
            <person name="Postlethwait J."/>
            <person name="Bobe J."/>
            <person name="Wedekind C."/>
            <person name="Guiguen Y."/>
        </authorList>
    </citation>
    <scope>NUCLEOTIDE SEQUENCE [LARGE SCALE GENOMIC DNA]</scope>
    <source>
        <strain evidence="1">Cs_M1</strain>
        <tissue evidence="1">Blood</tissue>
    </source>
</reference>
<dbReference type="AlphaFoldDB" id="A0AAN8MEP1"/>
<accession>A0AAN8MEP1</accession>
<dbReference type="Proteomes" id="UP001356427">
    <property type="component" value="Unassembled WGS sequence"/>
</dbReference>
<evidence type="ECO:0000313" key="2">
    <source>
        <dbReference type="Proteomes" id="UP001356427"/>
    </source>
</evidence>
<gene>
    <name evidence="1" type="ORF">J4Q44_G00071520</name>
</gene>
<keyword evidence="2" id="KW-1185">Reference proteome</keyword>
<proteinExistence type="predicted"/>
<dbReference type="EMBL" id="JAGTTL010000005">
    <property type="protein sequence ID" value="KAK6322360.1"/>
    <property type="molecule type" value="Genomic_DNA"/>
</dbReference>
<evidence type="ECO:0000313" key="1">
    <source>
        <dbReference type="EMBL" id="KAK6322360.1"/>
    </source>
</evidence>
<sequence>MLQVEAARPEVTAAESSLTMILYVGWLMAPTDLFEGQLDRTYQNAWTSAETLLSFPIFQGKPLLYTSCLA</sequence>
<protein>
    <submittedName>
        <fullName evidence="1">Uncharacterized protein</fullName>
    </submittedName>
</protein>